<dbReference type="EMBL" id="QGML01001898">
    <property type="protein sequence ID" value="TVY88162.1"/>
    <property type="molecule type" value="Genomic_DNA"/>
</dbReference>
<feature type="compositionally biased region" description="Basic residues" evidence="9">
    <location>
        <begin position="82"/>
        <end position="91"/>
    </location>
</feature>
<proteinExistence type="predicted"/>
<dbReference type="EC" id="2.3.2.31" evidence="2"/>
<dbReference type="PANTHER" id="PTHR11685">
    <property type="entry name" value="RBR FAMILY RING FINGER AND IBR DOMAIN-CONTAINING"/>
    <property type="match status" value="1"/>
</dbReference>
<keyword evidence="3" id="KW-0808">Transferase</keyword>
<feature type="compositionally biased region" description="Polar residues" evidence="9">
    <location>
        <begin position="66"/>
        <end position="79"/>
    </location>
</feature>
<comment type="caution">
    <text evidence="11">The sequence shown here is derived from an EMBL/GenBank/DDBJ whole genome shotgun (WGS) entry which is preliminary data.</text>
</comment>
<keyword evidence="8" id="KW-0862">Zinc</keyword>
<protein>
    <recommendedName>
        <fullName evidence="2">RBR-type E3 ubiquitin transferase</fullName>
        <ecNumber evidence="2">2.3.2.31</ecNumber>
    </recommendedName>
</protein>
<feature type="compositionally biased region" description="Basic and acidic residues" evidence="9">
    <location>
        <begin position="188"/>
        <end position="200"/>
    </location>
</feature>
<feature type="region of interest" description="Disordered" evidence="9">
    <location>
        <begin position="630"/>
        <end position="669"/>
    </location>
</feature>
<dbReference type="AlphaFoldDB" id="A0A559M5C8"/>
<dbReference type="PROSITE" id="PS00518">
    <property type="entry name" value="ZF_RING_1"/>
    <property type="match status" value="1"/>
</dbReference>
<feature type="compositionally biased region" description="Basic and acidic residues" evidence="9">
    <location>
        <begin position="656"/>
        <end position="669"/>
    </location>
</feature>
<keyword evidence="12" id="KW-1185">Reference proteome</keyword>
<feature type="region of interest" description="Disordered" evidence="9">
    <location>
        <begin position="499"/>
        <end position="529"/>
    </location>
</feature>
<dbReference type="InterPro" id="IPR013083">
    <property type="entry name" value="Znf_RING/FYVE/PHD"/>
</dbReference>
<keyword evidence="7" id="KW-0833">Ubl conjugation pathway</keyword>
<name>A0A559M5C8_9HELO</name>
<dbReference type="CDD" id="cd20335">
    <property type="entry name" value="BRcat_RBR"/>
    <property type="match status" value="1"/>
</dbReference>
<keyword evidence="4" id="KW-0479">Metal-binding</keyword>
<evidence type="ECO:0000256" key="2">
    <source>
        <dbReference type="ARBA" id="ARBA00012251"/>
    </source>
</evidence>
<evidence type="ECO:0000256" key="6">
    <source>
        <dbReference type="ARBA" id="ARBA00022771"/>
    </source>
</evidence>
<evidence type="ECO:0000313" key="12">
    <source>
        <dbReference type="Proteomes" id="UP000315522"/>
    </source>
</evidence>
<evidence type="ECO:0000256" key="7">
    <source>
        <dbReference type="ARBA" id="ARBA00022786"/>
    </source>
</evidence>
<dbReference type="InterPro" id="IPR002867">
    <property type="entry name" value="IBR_dom"/>
</dbReference>
<dbReference type="GO" id="GO:0016567">
    <property type="term" value="P:protein ubiquitination"/>
    <property type="evidence" value="ECO:0007669"/>
    <property type="project" value="InterPro"/>
</dbReference>
<evidence type="ECO:0000256" key="8">
    <source>
        <dbReference type="ARBA" id="ARBA00022833"/>
    </source>
</evidence>
<evidence type="ECO:0000259" key="10">
    <source>
        <dbReference type="PROSITE" id="PS51873"/>
    </source>
</evidence>
<dbReference type="Gene3D" id="1.20.120.1750">
    <property type="match status" value="1"/>
</dbReference>
<organism evidence="11 12">
    <name type="scientific">Lachnellula willkommii</name>
    <dbReference type="NCBI Taxonomy" id="215461"/>
    <lineage>
        <taxon>Eukaryota</taxon>
        <taxon>Fungi</taxon>
        <taxon>Dikarya</taxon>
        <taxon>Ascomycota</taxon>
        <taxon>Pezizomycotina</taxon>
        <taxon>Leotiomycetes</taxon>
        <taxon>Helotiales</taxon>
        <taxon>Lachnaceae</taxon>
        <taxon>Lachnellula</taxon>
    </lineage>
</organism>
<evidence type="ECO:0000256" key="9">
    <source>
        <dbReference type="SAM" id="MobiDB-lite"/>
    </source>
</evidence>
<reference evidence="11 12" key="1">
    <citation type="submission" date="2018-05" db="EMBL/GenBank/DDBJ databases">
        <title>Genome sequencing and assembly of the regulated plant pathogen Lachnellula willkommii and related sister species for the development of diagnostic species identification markers.</title>
        <authorList>
            <person name="Giroux E."/>
            <person name="Bilodeau G."/>
        </authorList>
    </citation>
    <scope>NUCLEOTIDE SEQUENCE [LARGE SCALE GENOMIC DNA]</scope>
    <source>
        <strain evidence="11 12">CBS 172.35</strain>
    </source>
</reference>
<dbReference type="InterPro" id="IPR044066">
    <property type="entry name" value="TRIAD_supradom"/>
</dbReference>
<feature type="compositionally biased region" description="Basic and acidic residues" evidence="9">
    <location>
        <begin position="110"/>
        <end position="122"/>
    </location>
</feature>
<comment type="catalytic activity">
    <reaction evidence="1">
        <text>[E2 ubiquitin-conjugating enzyme]-S-ubiquitinyl-L-cysteine + [acceptor protein]-L-lysine = [E2 ubiquitin-conjugating enzyme]-L-cysteine + [acceptor protein]-N(6)-ubiquitinyl-L-lysine.</text>
        <dbReference type="EC" id="2.3.2.31"/>
    </reaction>
</comment>
<feature type="compositionally biased region" description="Basic and acidic residues" evidence="9">
    <location>
        <begin position="142"/>
        <end position="157"/>
    </location>
</feature>
<dbReference type="InterPro" id="IPR017907">
    <property type="entry name" value="Znf_RING_CS"/>
</dbReference>
<dbReference type="Gene3D" id="3.30.40.10">
    <property type="entry name" value="Zinc/RING finger domain, C3HC4 (zinc finger)"/>
    <property type="match status" value="1"/>
</dbReference>
<feature type="region of interest" description="Disordered" evidence="9">
    <location>
        <begin position="1"/>
        <end position="258"/>
    </location>
</feature>
<dbReference type="PROSITE" id="PS51873">
    <property type="entry name" value="TRIAD"/>
    <property type="match status" value="1"/>
</dbReference>
<evidence type="ECO:0000256" key="4">
    <source>
        <dbReference type="ARBA" id="ARBA00022723"/>
    </source>
</evidence>
<gene>
    <name evidence="11" type="primary">itt1_1</name>
    <name evidence="11" type="ORF">LAWI1_G006907</name>
</gene>
<feature type="domain" description="RING-type" evidence="10">
    <location>
        <begin position="288"/>
        <end position="488"/>
    </location>
</feature>
<dbReference type="CDD" id="cd22584">
    <property type="entry name" value="Rcat_RBR_unk"/>
    <property type="match status" value="1"/>
</dbReference>
<dbReference type="SUPFAM" id="SSF57850">
    <property type="entry name" value="RING/U-box"/>
    <property type="match status" value="2"/>
</dbReference>
<accession>A0A559M5C8</accession>
<dbReference type="GO" id="GO:0008270">
    <property type="term" value="F:zinc ion binding"/>
    <property type="evidence" value="ECO:0007669"/>
    <property type="project" value="UniProtKB-KW"/>
</dbReference>
<dbReference type="Proteomes" id="UP000315522">
    <property type="component" value="Unassembled WGS sequence"/>
</dbReference>
<feature type="compositionally biased region" description="Basic residues" evidence="9">
    <location>
        <begin position="201"/>
        <end position="210"/>
    </location>
</feature>
<dbReference type="InterPro" id="IPR031127">
    <property type="entry name" value="E3_UB_ligase_RBR"/>
</dbReference>
<evidence type="ECO:0000256" key="3">
    <source>
        <dbReference type="ARBA" id="ARBA00022679"/>
    </source>
</evidence>
<evidence type="ECO:0000256" key="1">
    <source>
        <dbReference type="ARBA" id="ARBA00001798"/>
    </source>
</evidence>
<dbReference type="Pfam" id="PF01485">
    <property type="entry name" value="IBR"/>
    <property type="match status" value="1"/>
</dbReference>
<dbReference type="GO" id="GO:0061630">
    <property type="term" value="F:ubiquitin protein ligase activity"/>
    <property type="evidence" value="ECO:0007669"/>
    <property type="project" value="UniProtKB-EC"/>
</dbReference>
<evidence type="ECO:0000256" key="5">
    <source>
        <dbReference type="ARBA" id="ARBA00022737"/>
    </source>
</evidence>
<feature type="compositionally biased region" description="Low complexity" evidence="9">
    <location>
        <begin position="222"/>
        <end position="247"/>
    </location>
</feature>
<sequence>MANSQADGKRRVRRHRSHSELKDEKKHRSRGKGRVTLEPDESEVGRIRIERLETRTSTDRTAATPKMTSESYATLPTQKSSSSHRRRRVHHRSGEENSHRRRRNSTSEDDSTHVYRNPESRSKQSRIQVAEKQVQSDEGSSESEREERQMQAESVKERPRKRKIKIVYITEEDYQSTKPKERKVREKKPRDDHPEREGSIRRSKTHHSRQKVSAEALPASPPKRSTSTREPPSTSPSSLRRSHTTSSHIPSVKQYAPALTTTNTTTKRASFLGGFFTPAPQPHREPERLVECLTCLSDDIPRSKSAKLKCGHRMCHSCLKRIFKLSVTDPQHMPPKCCTADHIPLKHVEKLFDINFKKTWNHKFQEYSTKNRIYCPARRCGEWIKPGSMHREDGKKFGKCSRCKTKVCCSCNGRWHGSRDCPNDEETNKLLETAKQAGWQRCYNCRTMVELKEGCNHMTCHCTAEFCMICGLKWKSCNCPWFNYDVVEADRLQHMRVPEPARNEEAPPPPHRLQRPRRPRPNTYHEEINDRRRQERLDEEMARRLQAVSIGDDDDYQGGIGDIHGIGNGADHFMNQDYIRAAHNILTGTFDQATAAANYVMGVAQARGAPQPPPPPPGPRRMAGRYPVPVRAPSPPLLRTNSTREEAYNSAPSTRPPERIVSRRPRTDYESEAALHASVGNTPQRSVSSRTPRVSVLAGLGGRGNNRVHAWRTHVEPGVTPEEGMLSVV</sequence>
<evidence type="ECO:0000313" key="11">
    <source>
        <dbReference type="EMBL" id="TVY88162.1"/>
    </source>
</evidence>
<keyword evidence="6" id="KW-0863">Zinc-finger</keyword>
<feature type="compositionally biased region" description="Basic and acidic residues" evidence="9">
    <location>
        <begin position="43"/>
        <end position="58"/>
    </location>
</feature>
<keyword evidence="5" id="KW-0677">Repeat</keyword>